<protein>
    <submittedName>
        <fullName evidence="2">Uncharacterized protein</fullName>
    </submittedName>
</protein>
<comment type="caution">
    <text evidence="2">The sequence shown here is derived from an EMBL/GenBank/DDBJ whole genome shotgun (WGS) entry which is preliminary data.</text>
</comment>
<name>A0A7J6TGT5_PEROL</name>
<reference evidence="2 3" key="1">
    <citation type="submission" date="2020-04" db="EMBL/GenBank/DDBJ databases">
        <title>Perkinsus olseni comparative genomics.</title>
        <authorList>
            <person name="Bogema D.R."/>
        </authorList>
    </citation>
    <scope>NUCLEOTIDE SEQUENCE [LARGE SCALE GENOMIC DNA]</scope>
    <source>
        <strain evidence="2">ATCC PRA-205</strain>
    </source>
</reference>
<evidence type="ECO:0000313" key="2">
    <source>
        <dbReference type="EMBL" id="KAF4744514.1"/>
    </source>
</evidence>
<dbReference type="AlphaFoldDB" id="A0A7J6TGT5"/>
<keyword evidence="1" id="KW-1133">Transmembrane helix</keyword>
<accession>A0A7J6TGT5</accession>
<evidence type="ECO:0000313" key="3">
    <source>
        <dbReference type="Proteomes" id="UP000574390"/>
    </source>
</evidence>
<dbReference type="Proteomes" id="UP000574390">
    <property type="component" value="Unassembled WGS sequence"/>
</dbReference>
<feature type="transmembrane region" description="Helical" evidence="1">
    <location>
        <begin position="12"/>
        <end position="29"/>
    </location>
</feature>
<keyword evidence="1" id="KW-0812">Transmembrane</keyword>
<keyword evidence="1" id="KW-0472">Membrane</keyword>
<organism evidence="2 3">
    <name type="scientific">Perkinsus olseni</name>
    <name type="common">Perkinsus atlanticus</name>
    <dbReference type="NCBI Taxonomy" id="32597"/>
    <lineage>
        <taxon>Eukaryota</taxon>
        <taxon>Sar</taxon>
        <taxon>Alveolata</taxon>
        <taxon>Perkinsozoa</taxon>
        <taxon>Perkinsea</taxon>
        <taxon>Perkinsida</taxon>
        <taxon>Perkinsidae</taxon>
        <taxon>Perkinsus</taxon>
    </lineage>
</organism>
<proteinExistence type="predicted"/>
<dbReference type="EMBL" id="JABANM010007288">
    <property type="protein sequence ID" value="KAF4744514.1"/>
    <property type="molecule type" value="Genomic_DNA"/>
</dbReference>
<sequence>MSLLPDDILRPEFLVAVAAVVVAGSWWIYQLDHKKCPPGMTSNEGSFIITVPAVDNDSRAFQEARRDFTRAVKSGNVLVVVNGKRVPSLPEIPSDLTEERWHEVATSLLKLCHLDSTALANISPRLPQLVNTSLGIEFTKGVGLPVALFQPKYVVVADGSTVRVALYAYLPVGQIKGDRPDNKRSSWAVRLMSKELNLSKEGDKGYKREEEIDFIVFHTSRPDCEEIIREDIES</sequence>
<evidence type="ECO:0000256" key="1">
    <source>
        <dbReference type="SAM" id="Phobius"/>
    </source>
</evidence>
<gene>
    <name evidence="2" type="ORF">FOZ62_026486</name>
</gene>